<feature type="region of interest" description="Disordered" evidence="1">
    <location>
        <begin position="446"/>
        <end position="470"/>
    </location>
</feature>
<organism evidence="3 4">
    <name type="scientific">Aegilops tauschii subsp. strangulata</name>
    <name type="common">Goatgrass</name>
    <dbReference type="NCBI Taxonomy" id="200361"/>
    <lineage>
        <taxon>Eukaryota</taxon>
        <taxon>Viridiplantae</taxon>
        <taxon>Streptophyta</taxon>
        <taxon>Embryophyta</taxon>
        <taxon>Tracheophyta</taxon>
        <taxon>Spermatophyta</taxon>
        <taxon>Magnoliopsida</taxon>
        <taxon>Liliopsida</taxon>
        <taxon>Poales</taxon>
        <taxon>Poaceae</taxon>
        <taxon>BOP clade</taxon>
        <taxon>Pooideae</taxon>
        <taxon>Triticodae</taxon>
        <taxon>Triticeae</taxon>
        <taxon>Triticinae</taxon>
        <taxon>Aegilops</taxon>
    </lineage>
</organism>
<evidence type="ECO:0000256" key="1">
    <source>
        <dbReference type="SAM" id="MobiDB-lite"/>
    </source>
</evidence>
<feature type="compositionally biased region" description="Basic and acidic residues" evidence="1">
    <location>
        <begin position="504"/>
        <end position="522"/>
    </location>
</feature>
<proteinExistence type="predicted"/>
<dbReference type="InterPro" id="IPR003863">
    <property type="entry name" value="DUF220"/>
</dbReference>
<keyword evidence="4" id="KW-1185">Reference proteome</keyword>
<dbReference type="Pfam" id="PF02713">
    <property type="entry name" value="DUF220"/>
    <property type="match status" value="1"/>
</dbReference>
<dbReference type="PANTHER" id="PTHR31385">
    <property type="entry name" value="PUTATIVE (DUF220)-RELATED"/>
    <property type="match status" value="1"/>
</dbReference>
<accession>A0A453KMH0</accession>
<dbReference type="SUPFAM" id="SSF55961">
    <property type="entry name" value="Bet v1-like"/>
    <property type="match status" value="1"/>
</dbReference>
<evidence type="ECO:0000313" key="4">
    <source>
        <dbReference type="Proteomes" id="UP000015105"/>
    </source>
</evidence>
<feature type="region of interest" description="Disordered" evidence="1">
    <location>
        <begin position="504"/>
        <end position="548"/>
    </location>
</feature>
<feature type="region of interest" description="Disordered" evidence="1">
    <location>
        <begin position="347"/>
        <end position="379"/>
    </location>
</feature>
<sequence length="586" mass="63889">MRLAINQWDGWLQKPIDSLMQIPDKIQNSLKLHFGRFLKTDGVSGGGIKAQMPSEKVGVACTAAAASEVSLDRQLQAWRDNPSWTDQPPEIKVTVPQGSLCNLNLRFQAGLPPDAVYNIIIDPENKRVFKNIKEVVSRNVLLDEGSRQIVEVEQAAIWKFLWWSGILSVHVFVDQDRRNHTVKFKQGRSGFMKKFEGCWKIEPLFVDKEACLPLDPHTLEEYDSCTAGRGRVGSAITLDQLIEPALLPPQPIAWYVRGITTRTTEMLVNDLIAETARLRGLASNGDANLRTEENCDVNGGVLTEECNDVKERWRQRRKAGRHESDTIAVEALDSLRLRGARPAMADLELTLSRSPPPPTGPEQGRSGGGDRGNDGAKISISGFPRARLFDGARAPYRREIEDGLKSLAGRETPAPTPADIGNQGYRVFTLAGHNVGASMVLGNGSSGAPLPRSNEPEGSARPPSVAANVNSNVQGVNNSAMEESTCNSGDPGVRVDIKNAHEDRVALGHGKEEREEKPEEPVRTPPPQAASIGEASPAPPKTRRCLRALMIEERKPKPIACRFQCVADHAPKPATAGDPGGNKSAE</sequence>
<evidence type="ECO:0000313" key="3">
    <source>
        <dbReference type="EnsemblPlants" id="AET5Gv20458400.2"/>
    </source>
</evidence>
<name>A0A453KMH0_AEGTS</name>
<feature type="domain" description="DUF220" evidence="2">
    <location>
        <begin position="164"/>
        <end position="234"/>
    </location>
</feature>
<evidence type="ECO:0000259" key="2">
    <source>
        <dbReference type="Pfam" id="PF02713"/>
    </source>
</evidence>
<dbReference type="EnsemblPlants" id="AET5Gv20458400.2">
    <property type="protein sequence ID" value="AET5Gv20458400.2"/>
    <property type="gene ID" value="AET5Gv20458400"/>
</dbReference>
<dbReference type="PANTHER" id="PTHR31385:SF1">
    <property type="entry name" value="PUTATIVE (DUF220)-RELATED"/>
    <property type="match status" value="1"/>
</dbReference>
<dbReference type="Proteomes" id="UP000015105">
    <property type="component" value="Chromosome 5D"/>
</dbReference>
<dbReference type="Gramene" id="AET5Gv20458400.2">
    <property type="protein sequence ID" value="AET5Gv20458400.2"/>
    <property type="gene ID" value="AET5Gv20458400"/>
</dbReference>
<reference evidence="3" key="3">
    <citation type="journal article" date="2017" name="Nature">
        <title>Genome sequence of the progenitor of the wheat D genome Aegilops tauschii.</title>
        <authorList>
            <person name="Luo M.C."/>
            <person name="Gu Y.Q."/>
            <person name="Puiu D."/>
            <person name="Wang H."/>
            <person name="Twardziok S.O."/>
            <person name="Deal K.R."/>
            <person name="Huo N."/>
            <person name="Zhu T."/>
            <person name="Wang L."/>
            <person name="Wang Y."/>
            <person name="McGuire P.E."/>
            <person name="Liu S."/>
            <person name="Long H."/>
            <person name="Ramasamy R.K."/>
            <person name="Rodriguez J.C."/>
            <person name="Van S.L."/>
            <person name="Yuan L."/>
            <person name="Wang Z."/>
            <person name="Xia Z."/>
            <person name="Xiao L."/>
            <person name="Anderson O.D."/>
            <person name="Ouyang S."/>
            <person name="Liang Y."/>
            <person name="Zimin A.V."/>
            <person name="Pertea G."/>
            <person name="Qi P."/>
            <person name="Bennetzen J.L."/>
            <person name="Dai X."/>
            <person name="Dawson M.W."/>
            <person name="Muller H.G."/>
            <person name="Kugler K."/>
            <person name="Rivarola-Duarte L."/>
            <person name="Spannagl M."/>
            <person name="Mayer K.F.X."/>
            <person name="Lu F.H."/>
            <person name="Bevan M.W."/>
            <person name="Leroy P."/>
            <person name="Li P."/>
            <person name="You F.M."/>
            <person name="Sun Q."/>
            <person name="Liu Z."/>
            <person name="Lyons E."/>
            <person name="Wicker T."/>
            <person name="Salzberg S.L."/>
            <person name="Devos K.M."/>
            <person name="Dvorak J."/>
        </authorList>
    </citation>
    <scope>NUCLEOTIDE SEQUENCE [LARGE SCALE GENOMIC DNA]</scope>
    <source>
        <strain evidence="3">cv. AL8/78</strain>
    </source>
</reference>
<reference evidence="3" key="4">
    <citation type="submission" date="2019-03" db="UniProtKB">
        <authorList>
            <consortium name="EnsemblPlants"/>
        </authorList>
    </citation>
    <scope>IDENTIFICATION</scope>
</reference>
<reference evidence="4" key="1">
    <citation type="journal article" date="2014" name="Science">
        <title>Ancient hybridizations among the ancestral genomes of bread wheat.</title>
        <authorList>
            <consortium name="International Wheat Genome Sequencing Consortium,"/>
            <person name="Marcussen T."/>
            <person name="Sandve S.R."/>
            <person name="Heier L."/>
            <person name="Spannagl M."/>
            <person name="Pfeifer M."/>
            <person name="Jakobsen K.S."/>
            <person name="Wulff B.B."/>
            <person name="Steuernagel B."/>
            <person name="Mayer K.F."/>
            <person name="Olsen O.A."/>
        </authorList>
    </citation>
    <scope>NUCLEOTIDE SEQUENCE [LARGE SCALE GENOMIC DNA]</scope>
    <source>
        <strain evidence="4">cv. AL8/78</strain>
    </source>
</reference>
<protein>
    <recommendedName>
        <fullName evidence="2">DUF220 domain-containing protein</fullName>
    </recommendedName>
</protein>
<reference evidence="3" key="5">
    <citation type="journal article" date="2021" name="G3 (Bethesda)">
        <title>Aegilops tauschii genome assembly Aet v5.0 features greater sequence contiguity and improved annotation.</title>
        <authorList>
            <person name="Wang L."/>
            <person name="Zhu T."/>
            <person name="Rodriguez J.C."/>
            <person name="Deal K.R."/>
            <person name="Dubcovsky J."/>
            <person name="McGuire P.E."/>
            <person name="Lux T."/>
            <person name="Spannagl M."/>
            <person name="Mayer K.F.X."/>
            <person name="Baldrich P."/>
            <person name="Meyers B.C."/>
            <person name="Huo N."/>
            <person name="Gu Y.Q."/>
            <person name="Zhou H."/>
            <person name="Devos K.M."/>
            <person name="Bennetzen J.L."/>
            <person name="Unver T."/>
            <person name="Budak H."/>
            <person name="Gulick P.J."/>
            <person name="Galiba G."/>
            <person name="Kalapos B."/>
            <person name="Nelson D.R."/>
            <person name="Li P."/>
            <person name="You F.M."/>
            <person name="Luo M.C."/>
            <person name="Dvorak J."/>
        </authorList>
    </citation>
    <scope>NUCLEOTIDE SEQUENCE [LARGE SCALE GENOMIC DNA]</scope>
    <source>
        <strain evidence="3">cv. AL8/78</strain>
    </source>
</reference>
<reference evidence="4" key="2">
    <citation type="journal article" date="2017" name="Nat. Plants">
        <title>The Aegilops tauschii genome reveals multiple impacts of transposons.</title>
        <authorList>
            <person name="Zhao G."/>
            <person name="Zou C."/>
            <person name="Li K."/>
            <person name="Wang K."/>
            <person name="Li T."/>
            <person name="Gao L."/>
            <person name="Zhang X."/>
            <person name="Wang H."/>
            <person name="Yang Z."/>
            <person name="Liu X."/>
            <person name="Jiang W."/>
            <person name="Mao L."/>
            <person name="Kong X."/>
            <person name="Jiao Y."/>
            <person name="Jia J."/>
        </authorList>
    </citation>
    <scope>NUCLEOTIDE SEQUENCE [LARGE SCALE GENOMIC DNA]</scope>
    <source>
        <strain evidence="4">cv. AL8/78</strain>
    </source>
</reference>
<dbReference type="AlphaFoldDB" id="A0A453KMH0"/>